<sequence>MCVICSDNRRVILWDWQCGRIKLAFHTGHNNNVFQAKFMPFSDDRIIVTCAADGHVLYEILKLIRGIILYRISQTTTIAAWGLSYMVPRLRRLCNDLIKQVDLCHDQIETKLYKKLLDISGKPHEDNREVVQMLFAVKDEIPLKDCSSQAQVNISELEKKVVIILVYEENLQLIIKLLALSLKELCRTDNFRFLIPEIENALCDTSSTTDLKLEALILTRLVLASNSPTILYPYIEAISRPAISAVRDSFYKVTAEALRVCGEIVCAVRPNTEGCNFNFEPYVYPIYNAIMERLTNQDQDQEVKKCAISCMGLVLSTFGDNLGAELPACLTILANRMGNDACRNFCLYGSDDLYWTREFNSRMDEIRNAGLNFQESTLIGIFEESLQMA</sequence>
<dbReference type="AlphaFoldDB" id="A0AAD8GY49"/>
<evidence type="ECO:0000313" key="3">
    <source>
        <dbReference type="EMBL" id="KAK1356841.1"/>
    </source>
</evidence>
<reference evidence="3" key="2">
    <citation type="submission" date="2023-05" db="EMBL/GenBank/DDBJ databases">
        <authorList>
            <person name="Schelkunov M.I."/>
        </authorList>
    </citation>
    <scope>NUCLEOTIDE SEQUENCE</scope>
    <source>
        <strain evidence="3">Hsosn_3</strain>
        <tissue evidence="3">Leaf</tissue>
    </source>
</reference>
<dbReference type="SUPFAM" id="SSF50978">
    <property type="entry name" value="WD40 repeat-like"/>
    <property type="match status" value="1"/>
</dbReference>
<dbReference type="Pfam" id="PF25782">
    <property type="entry name" value="TPR_CAND1"/>
    <property type="match status" value="1"/>
</dbReference>
<dbReference type="SUPFAM" id="SSF48371">
    <property type="entry name" value="ARM repeat"/>
    <property type="match status" value="1"/>
</dbReference>
<protein>
    <submittedName>
        <fullName evidence="3">Uncharacterized protein</fullName>
    </submittedName>
</protein>
<keyword evidence="4" id="KW-1185">Reference proteome</keyword>
<keyword evidence="1" id="KW-0677">Repeat</keyword>
<dbReference type="InterPro" id="IPR015943">
    <property type="entry name" value="WD40/YVTN_repeat-like_dom_sf"/>
</dbReference>
<dbReference type="Proteomes" id="UP001237642">
    <property type="component" value="Unassembled WGS sequence"/>
</dbReference>
<organism evidence="3 4">
    <name type="scientific">Heracleum sosnowskyi</name>
    <dbReference type="NCBI Taxonomy" id="360622"/>
    <lineage>
        <taxon>Eukaryota</taxon>
        <taxon>Viridiplantae</taxon>
        <taxon>Streptophyta</taxon>
        <taxon>Embryophyta</taxon>
        <taxon>Tracheophyta</taxon>
        <taxon>Spermatophyta</taxon>
        <taxon>Magnoliopsida</taxon>
        <taxon>eudicotyledons</taxon>
        <taxon>Gunneridae</taxon>
        <taxon>Pentapetalae</taxon>
        <taxon>asterids</taxon>
        <taxon>campanulids</taxon>
        <taxon>Apiales</taxon>
        <taxon>Apiaceae</taxon>
        <taxon>Apioideae</taxon>
        <taxon>apioid superclade</taxon>
        <taxon>Tordylieae</taxon>
        <taxon>Tordyliinae</taxon>
        <taxon>Heracleum</taxon>
    </lineage>
</organism>
<dbReference type="Gene3D" id="1.25.10.10">
    <property type="entry name" value="Leucine-rich Repeat Variant"/>
    <property type="match status" value="1"/>
</dbReference>
<evidence type="ECO:0000256" key="1">
    <source>
        <dbReference type="ARBA" id="ARBA00022737"/>
    </source>
</evidence>
<dbReference type="Gene3D" id="2.130.10.10">
    <property type="entry name" value="YVTN repeat-like/Quinoprotein amine dehydrogenase"/>
    <property type="match status" value="1"/>
</dbReference>
<dbReference type="InterPro" id="IPR011989">
    <property type="entry name" value="ARM-like"/>
</dbReference>
<reference evidence="3" key="1">
    <citation type="submission" date="2023-02" db="EMBL/GenBank/DDBJ databases">
        <title>Genome of toxic invasive species Heracleum sosnowskyi carries increased number of genes despite the absence of recent whole-genome duplications.</title>
        <authorList>
            <person name="Schelkunov M."/>
            <person name="Shtratnikova V."/>
            <person name="Makarenko M."/>
            <person name="Klepikova A."/>
            <person name="Omelchenko D."/>
            <person name="Novikova G."/>
            <person name="Obukhova E."/>
            <person name="Bogdanov V."/>
            <person name="Penin A."/>
            <person name="Logacheva M."/>
        </authorList>
    </citation>
    <scope>NUCLEOTIDE SEQUENCE</scope>
    <source>
        <strain evidence="3">Hsosn_3</strain>
        <tissue evidence="3">Leaf</tissue>
    </source>
</reference>
<evidence type="ECO:0000256" key="2">
    <source>
        <dbReference type="ARBA" id="ARBA00022786"/>
    </source>
</evidence>
<dbReference type="PANTHER" id="PTHR12696">
    <property type="entry name" value="TIP120"/>
    <property type="match status" value="1"/>
</dbReference>
<comment type="caution">
    <text evidence="3">The sequence shown here is derived from an EMBL/GenBank/DDBJ whole genome shotgun (WGS) entry which is preliminary data.</text>
</comment>
<dbReference type="InterPro" id="IPR039852">
    <property type="entry name" value="CAND1/CAND2"/>
</dbReference>
<dbReference type="InterPro" id="IPR016024">
    <property type="entry name" value="ARM-type_fold"/>
</dbReference>
<evidence type="ECO:0000313" key="4">
    <source>
        <dbReference type="Proteomes" id="UP001237642"/>
    </source>
</evidence>
<dbReference type="EMBL" id="JAUIZM010000011">
    <property type="protein sequence ID" value="KAK1356841.1"/>
    <property type="molecule type" value="Genomic_DNA"/>
</dbReference>
<dbReference type="InterPro" id="IPR036322">
    <property type="entry name" value="WD40_repeat_dom_sf"/>
</dbReference>
<name>A0AAD8GY49_9APIA</name>
<keyword evidence="2" id="KW-0833">Ubl conjugation pathway</keyword>
<accession>A0AAD8GY49</accession>
<gene>
    <name evidence="3" type="ORF">POM88_050097</name>
</gene>
<proteinExistence type="predicted"/>
<dbReference type="GO" id="GO:0010265">
    <property type="term" value="P:SCF complex assembly"/>
    <property type="evidence" value="ECO:0007669"/>
    <property type="project" value="InterPro"/>
</dbReference>